<reference evidence="7 8" key="1">
    <citation type="submission" date="2018-03" db="EMBL/GenBank/DDBJ databases">
        <title>Complete genome sequence of Thauera aromatica, a model organism for studying aromatic compound degradation under denitrifying conditions.</title>
        <authorList>
            <person name="Lo H.-Y."/>
            <person name="Goris T."/>
            <person name="Boll M."/>
            <person name="Mueller J.A."/>
        </authorList>
    </citation>
    <scope>NUCLEOTIDE SEQUENCE [LARGE SCALE GENOMIC DNA]</scope>
    <source>
        <strain evidence="7 8">K172</strain>
    </source>
</reference>
<feature type="binding site" evidence="5">
    <location>
        <position position="5"/>
    </location>
    <ligand>
        <name>Mg(2+)</name>
        <dbReference type="ChEBI" id="CHEBI:18420"/>
    </ligand>
</feature>
<keyword evidence="5" id="KW-0460">Magnesium</keyword>
<dbReference type="GO" id="GO:0016787">
    <property type="term" value="F:hydrolase activity"/>
    <property type="evidence" value="ECO:0007669"/>
    <property type="project" value="UniProtKB-KW"/>
</dbReference>
<comment type="function">
    <text evidence="5">Toxic component of a toxin-antitoxin (TA) system. An RNase.</text>
</comment>
<sequence length="135" mass="14961">MPSVDTNVLVRYLVRDDSEQYRQAVACIQGALAAGECIHLTRTVILELEWVLRSRYRFDKTTVLTTLRALLEARNVSFEAEGAVEYACYLYDHGAADFADALHLACCSAEQALPFLTFDEKAARLAGARRVAATS</sequence>
<evidence type="ECO:0000256" key="3">
    <source>
        <dbReference type="ARBA" id="ARBA00022723"/>
    </source>
</evidence>
<evidence type="ECO:0000313" key="8">
    <source>
        <dbReference type="Proteomes" id="UP000241885"/>
    </source>
</evidence>
<evidence type="ECO:0000313" key="7">
    <source>
        <dbReference type="EMBL" id="AVR87516.1"/>
    </source>
</evidence>
<keyword evidence="4 5" id="KW-0378">Hydrolase</keyword>
<dbReference type="RefSeq" id="WP_107219928.1">
    <property type="nucleotide sequence ID" value="NZ_CP028339.1"/>
</dbReference>
<evidence type="ECO:0000256" key="2">
    <source>
        <dbReference type="ARBA" id="ARBA00022722"/>
    </source>
</evidence>
<dbReference type="PANTHER" id="PTHR39664">
    <property type="match status" value="1"/>
</dbReference>
<proteinExistence type="inferred from homology"/>
<dbReference type="InterPro" id="IPR022907">
    <property type="entry name" value="VapC_family"/>
</dbReference>
<dbReference type="KEGG" id="tak:Tharo_0573"/>
<evidence type="ECO:0000256" key="5">
    <source>
        <dbReference type="HAMAP-Rule" id="MF_00265"/>
    </source>
</evidence>
<dbReference type="GO" id="GO:0004540">
    <property type="term" value="F:RNA nuclease activity"/>
    <property type="evidence" value="ECO:0007669"/>
    <property type="project" value="InterPro"/>
</dbReference>
<dbReference type="Pfam" id="PF01850">
    <property type="entry name" value="PIN"/>
    <property type="match status" value="1"/>
</dbReference>
<keyword evidence="3 5" id="KW-0479">Metal-binding</keyword>
<organism evidence="7 8">
    <name type="scientific">Thauera aromatica K172</name>
    <dbReference type="NCBI Taxonomy" id="44139"/>
    <lineage>
        <taxon>Bacteria</taxon>
        <taxon>Pseudomonadati</taxon>
        <taxon>Pseudomonadota</taxon>
        <taxon>Betaproteobacteria</taxon>
        <taxon>Rhodocyclales</taxon>
        <taxon>Zoogloeaceae</taxon>
        <taxon>Thauera</taxon>
    </lineage>
</organism>
<dbReference type="SUPFAM" id="SSF88723">
    <property type="entry name" value="PIN domain-like"/>
    <property type="match status" value="1"/>
</dbReference>
<dbReference type="PANTHER" id="PTHR39664:SF2">
    <property type="entry name" value="NUCLEIC ACID-BINDING PROTEIN, CONTAINING PIN DOMAIN-RELATED"/>
    <property type="match status" value="1"/>
</dbReference>
<dbReference type="Proteomes" id="UP000241885">
    <property type="component" value="Chromosome"/>
</dbReference>
<keyword evidence="8" id="KW-1185">Reference proteome</keyword>
<dbReference type="EC" id="3.1.-.-" evidence="5"/>
<keyword evidence="2 5" id="KW-0540">Nuclease</keyword>
<feature type="binding site" evidence="5">
    <location>
        <position position="100"/>
    </location>
    <ligand>
        <name>Mg(2+)</name>
        <dbReference type="ChEBI" id="CHEBI:18420"/>
    </ligand>
</feature>
<dbReference type="EMBL" id="CP028339">
    <property type="protein sequence ID" value="AVR87516.1"/>
    <property type="molecule type" value="Genomic_DNA"/>
</dbReference>
<feature type="domain" description="PIN" evidence="6">
    <location>
        <begin position="4"/>
        <end position="127"/>
    </location>
</feature>
<dbReference type="GO" id="GO:0090729">
    <property type="term" value="F:toxin activity"/>
    <property type="evidence" value="ECO:0007669"/>
    <property type="project" value="UniProtKB-KW"/>
</dbReference>
<dbReference type="Gene3D" id="3.40.50.1010">
    <property type="entry name" value="5'-nuclease"/>
    <property type="match status" value="1"/>
</dbReference>
<evidence type="ECO:0000256" key="1">
    <source>
        <dbReference type="ARBA" id="ARBA00022649"/>
    </source>
</evidence>
<accession>A0A2R4BJK6</accession>
<protein>
    <recommendedName>
        <fullName evidence="5">Ribonuclease VapC</fullName>
        <shortName evidence="5">RNase VapC</shortName>
        <ecNumber evidence="5">3.1.-.-</ecNumber>
    </recommendedName>
    <alternativeName>
        <fullName evidence="5">Toxin VapC</fullName>
    </alternativeName>
</protein>
<keyword evidence="1 5" id="KW-1277">Toxin-antitoxin system</keyword>
<dbReference type="AlphaFoldDB" id="A0A2R4BJK6"/>
<comment type="similarity">
    <text evidence="5">Belongs to the PINc/VapC protein family.</text>
</comment>
<dbReference type="GO" id="GO:0000287">
    <property type="term" value="F:magnesium ion binding"/>
    <property type="evidence" value="ECO:0007669"/>
    <property type="project" value="UniProtKB-UniRule"/>
</dbReference>
<evidence type="ECO:0000259" key="6">
    <source>
        <dbReference type="Pfam" id="PF01850"/>
    </source>
</evidence>
<dbReference type="InterPro" id="IPR002716">
    <property type="entry name" value="PIN_dom"/>
</dbReference>
<comment type="cofactor">
    <cofactor evidence="5">
        <name>Mg(2+)</name>
        <dbReference type="ChEBI" id="CHEBI:18420"/>
    </cofactor>
</comment>
<name>A0A2R4BJK6_THAAR</name>
<dbReference type="OrthoDB" id="32974at2"/>
<dbReference type="CDD" id="cd18683">
    <property type="entry name" value="PIN_VapC-like"/>
    <property type="match status" value="1"/>
</dbReference>
<gene>
    <name evidence="5" type="primary">vapC</name>
    <name evidence="7" type="ORF">Tharo_0573</name>
</gene>
<evidence type="ECO:0000256" key="4">
    <source>
        <dbReference type="ARBA" id="ARBA00022801"/>
    </source>
</evidence>
<dbReference type="HAMAP" id="MF_00265">
    <property type="entry name" value="VapC_Nob1"/>
    <property type="match status" value="1"/>
</dbReference>
<dbReference type="InterPro" id="IPR029060">
    <property type="entry name" value="PIN-like_dom_sf"/>
</dbReference>
<keyword evidence="5" id="KW-0800">Toxin</keyword>